<dbReference type="Proteomes" id="UP000076128">
    <property type="component" value="Plasmid pcai42C"/>
</dbReference>
<dbReference type="CDD" id="cd00090">
    <property type="entry name" value="HTH_ARSR"/>
    <property type="match status" value="1"/>
</dbReference>
<protein>
    <submittedName>
        <fullName evidence="4">Replication initiation protein RepC</fullName>
    </submittedName>
</protein>
<dbReference type="Gene3D" id="1.10.10.10">
    <property type="entry name" value="Winged helix-like DNA-binding domain superfamily/Winged helix DNA-binding domain"/>
    <property type="match status" value="1"/>
</dbReference>
<organism evidence="4 5">
    <name type="scientific">Frigidibacter mobilis</name>
    <dbReference type="NCBI Taxonomy" id="1335048"/>
    <lineage>
        <taxon>Bacteria</taxon>
        <taxon>Pseudomonadati</taxon>
        <taxon>Pseudomonadota</taxon>
        <taxon>Alphaproteobacteria</taxon>
        <taxon>Rhodobacterales</taxon>
        <taxon>Paracoccaceae</taxon>
        <taxon>Frigidibacter</taxon>
    </lineage>
</organism>
<dbReference type="InterPro" id="IPR047611">
    <property type="entry name" value="RepABC_RepC"/>
</dbReference>
<feature type="region of interest" description="Disordered" evidence="1">
    <location>
        <begin position="236"/>
        <end position="282"/>
    </location>
</feature>
<evidence type="ECO:0000313" key="5">
    <source>
        <dbReference type="Proteomes" id="UP000076128"/>
    </source>
</evidence>
<dbReference type="Pfam" id="PF03428">
    <property type="entry name" value="RP-C"/>
    <property type="match status" value="1"/>
</dbReference>
<evidence type="ECO:0000313" key="4">
    <source>
        <dbReference type="EMBL" id="AMY72195.1"/>
    </source>
</evidence>
<dbReference type="EMBL" id="CP012664">
    <property type="protein sequence ID" value="AMY72195.1"/>
    <property type="molecule type" value="Genomic_DNA"/>
</dbReference>
<reference evidence="4 5" key="1">
    <citation type="submission" date="2015-09" db="EMBL/GenBank/DDBJ databases">
        <title>Complete genome sequence of Defluviimonas alba cai42t isolated from an oilfield in Xinjiang.</title>
        <authorList>
            <person name="Geng S."/>
            <person name="Pan X."/>
            <person name="Wu X."/>
        </authorList>
    </citation>
    <scope>NUCLEOTIDE SEQUENCE [LARGE SCALE GENOMIC DNA]</scope>
    <source>
        <strain evidence="5">cai42</strain>
        <plasmid evidence="5">cai42_Plasmidc</plasmid>
    </source>
</reference>
<dbReference type="RefSeq" id="WP_084740066.1">
    <property type="nucleotide sequence ID" value="NZ_CP012664.1"/>
</dbReference>
<geneLocation type="plasmid" evidence="5">
    <name>cai42_Plasmidc</name>
</geneLocation>
<name>A0A159Z9E2_9RHOB</name>
<accession>A0A159Z9E2</accession>
<evidence type="ECO:0000259" key="3">
    <source>
        <dbReference type="Pfam" id="PF11800"/>
    </source>
</evidence>
<dbReference type="Pfam" id="PF11800">
    <property type="entry name" value="RP-C_C"/>
    <property type="match status" value="1"/>
</dbReference>
<proteinExistence type="predicted"/>
<feature type="domain" description="Plasmid replication protein C N-terminal" evidence="2">
    <location>
        <begin position="11"/>
        <end position="182"/>
    </location>
</feature>
<evidence type="ECO:0000259" key="2">
    <source>
        <dbReference type="Pfam" id="PF03428"/>
    </source>
</evidence>
<dbReference type="InterPro" id="IPR011991">
    <property type="entry name" value="ArsR-like_HTH"/>
</dbReference>
<dbReference type="GO" id="GO:0006355">
    <property type="term" value="P:regulation of DNA-templated transcription"/>
    <property type="evidence" value="ECO:0007669"/>
    <property type="project" value="UniProtKB-ARBA"/>
</dbReference>
<dbReference type="NCBIfam" id="NF040974">
    <property type="entry name" value="RepABC_RepC"/>
    <property type="match status" value="1"/>
</dbReference>
<dbReference type="OrthoDB" id="7488837at2"/>
<evidence type="ECO:0000256" key="1">
    <source>
        <dbReference type="SAM" id="MobiDB-lite"/>
    </source>
</evidence>
<dbReference type="InterPro" id="IPR005090">
    <property type="entry name" value="RepC_N"/>
</dbReference>
<dbReference type="PATRIC" id="fig|1335048.3.peg.5161"/>
<feature type="compositionally biased region" description="Basic and acidic residues" evidence="1">
    <location>
        <begin position="236"/>
        <end position="250"/>
    </location>
</feature>
<feature type="domain" description="Plasmid replication protein C C-terminal" evidence="3">
    <location>
        <begin position="289"/>
        <end position="388"/>
    </location>
</feature>
<dbReference type="KEGG" id="daa:AKL17_3p0039"/>
<dbReference type="AlphaFoldDB" id="A0A159Z9E2"/>
<keyword evidence="4" id="KW-0614">Plasmid</keyword>
<dbReference type="InterPro" id="IPR036388">
    <property type="entry name" value="WH-like_DNA-bd_sf"/>
</dbReference>
<dbReference type="NCBIfam" id="NF010396">
    <property type="entry name" value="PRK13824.1"/>
    <property type="match status" value="1"/>
</dbReference>
<sequence length="395" mass="42547">MDHITTTPFGRHLDAGLLAAQALASPPARGLSMPKWALLRDLAKGRAAFGVSDRDLTVLQALLSFHPGDEIADTGAMVFPSNAALAERAHGMAESTLRRHLAALVAAGLILRHDSPNGKRYAARDPDGGIAHAFGFDLAPLARRAAEIADMAADVRAAEARLKRLRELVVLRLRDAAQLVAYGLEAVPGLWDDLSDAVTLMKRDLRRKLDAEALEQISQRAADLLEAINARISRNTEETDGNDAKNERHIQYSNRNPYDSDLSNENGKAAGGQPDLPKAEPAEPDLKLPLHLVLRACPDLLDYTPHGIRHWHELIAAAAFVRGMLGISPDAWDEACHSMTPPVAAIAVACILQRATDISKPGGYLRALSRKAAMGEFSPGPMVMALLKTETARAA</sequence>
<dbReference type="InterPro" id="IPR021760">
    <property type="entry name" value="RepC_C"/>
</dbReference>
<dbReference type="SUPFAM" id="SSF46785">
    <property type="entry name" value="Winged helix' DNA-binding domain"/>
    <property type="match status" value="1"/>
</dbReference>
<feature type="compositionally biased region" description="Polar residues" evidence="1">
    <location>
        <begin position="251"/>
        <end position="266"/>
    </location>
</feature>
<keyword evidence="5" id="KW-1185">Reference proteome</keyword>
<dbReference type="InterPro" id="IPR036390">
    <property type="entry name" value="WH_DNA-bd_sf"/>
</dbReference>
<gene>
    <name evidence="4" type="ORF">AKL17_3p0039</name>
</gene>